<accession>A0ACA8ZED3</accession>
<keyword evidence="1" id="KW-0436">Ligase</keyword>
<keyword evidence="2" id="KW-1185">Reference proteome</keyword>
<evidence type="ECO:0000313" key="1">
    <source>
        <dbReference type="EMBL" id="CAB3395324.1"/>
    </source>
</evidence>
<name>A0ACA8ZED3_9BACL</name>
<dbReference type="Proteomes" id="UP000501793">
    <property type="component" value="Chromosome"/>
</dbReference>
<reference evidence="1" key="1">
    <citation type="submission" date="2020-04" db="EMBL/GenBank/DDBJ databases">
        <authorList>
            <person name="Hogendoorn C."/>
        </authorList>
    </citation>
    <scope>NUCLEOTIDE SEQUENCE</scope>
    <source>
        <strain evidence="1">FAVT5</strain>
    </source>
</reference>
<organism evidence="1 2">
    <name type="scientific">Kyrpidia spormannii</name>
    <dbReference type="NCBI Taxonomy" id="2055160"/>
    <lineage>
        <taxon>Bacteria</taxon>
        <taxon>Bacillati</taxon>
        <taxon>Bacillota</taxon>
        <taxon>Bacilli</taxon>
        <taxon>Bacillales</taxon>
        <taxon>Alicyclobacillaceae</taxon>
        <taxon>Kyrpidia</taxon>
    </lineage>
</organism>
<dbReference type="EMBL" id="LR792684">
    <property type="protein sequence ID" value="CAB3395324.1"/>
    <property type="molecule type" value="Genomic_DNA"/>
</dbReference>
<protein>
    <submittedName>
        <fullName evidence="1">Glutamine synthetase</fullName>
        <ecNumber evidence="1">6.3.1.2</ecNumber>
    </submittedName>
</protein>
<dbReference type="EC" id="6.3.1.2" evidence="1"/>
<gene>
    <name evidence="1" type="primary">glnT</name>
    <name evidence="1" type="ORF">FAVT5_3330</name>
</gene>
<evidence type="ECO:0000313" key="2">
    <source>
        <dbReference type="Proteomes" id="UP000501793"/>
    </source>
</evidence>
<proteinExistence type="predicted"/>
<sequence>MTMLQSPDELVLNDVNYALISFVELNGFSRAKLVPMSVLSSVKEHGAGFAGFAAGDIGQGPHDPDLVAIPDLGSMQRVPWREDVCWFASDLYVEGRSWPYCPRTTAKRVLRMAQEKGYRFMVGMEPEFFLLRKGGDGRLEPADPLDMEAKPCYNQQSIFRNLDFITRLVDAMNRLGWGVYQCDHEDANGQFEINWAYTEALEQADRLTFARFLIRSLAEEQGLIATFMPKPFSRLTGNGAHCHVSLWDEKTGRNLFLPEGGAEGNPLALSDIGRWFIGGLLAHARALAAFTTPTVNSYKRLWASTTDSGATWAPVYVTYGGNNRTVMLRIPGEGRVEYRAVDGAVNPYLALAAIVAAGLDGIERQIDPGPPFAGNAYKLTWADASERGMTVLPRTLKEALEALDGDEVLTEALGPDLVSLYLEVKEREWREYHASVSEWEVERYLHLG</sequence>